<proteinExistence type="predicted"/>
<dbReference type="InterPro" id="IPR003661">
    <property type="entry name" value="HisK_dim/P_dom"/>
</dbReference>
<dbReference type="InterPro" id="IPR035965">
    <property type="entry name" value="PAS-like_dom_sf"/>
</dbReference>
<gene>
    <name evidence="4" type="ORF">ADICEAN_02718</name>
</gene>
<comment type="caution">
    <text evidence="4">The sequence shown here is derived from an EMBL/GenBank/DDBJ whole genome shotgun (WGS) entry which is preliminary data.</text>
</comment>
<evidence type="ECO:0000313" key="4">
    <source>
        <dbReference type="EMBL" id="EMR02156.1"/>
    </source>
</evidence>
<keyword evidence="5" id="KW-1185">Reference proteome</keyword>
<dbReference type="EMBL" id="AODQ01000071">
    <property type="protein sequence ID" value="EMR02156.1"/>
    <property type="molecule type" value="Genomic_DNA"/>
</dbReference>
<dbReference type="InterPro" id="IPR000014">
    <property type="entry name" value="PAS"/>
</dbReference>
<dbReference type="EC" id="2.7.13.3" evidence="2"/>
<dbReference type="GO" id="GO:0000155">
    <property type="term" value="F:phosphorelay sensor kinase activity"/>
    <property type="evidence" value="ECO:0007669"/>
    <property type="project" value="InterPro"/>
</dbReference>
<dbReference type="SUPFAM" id="SSF55785">
    <property type="entry name" value="PYP-like sensor domain (PAS domain)"/>
    <property type="match status" value="2"/>
</dbReference>
<organism evidence="4 5">
    <name type="scientific">Cesiribacter andamanensis AMV16</name>
    <dbReference type="NCBI Taxonomy" id="1279009"/>
    <lineage>
        <taxon>Bacteria</taxon>
        <taxon>Pseudomonadati</taxon>
        <taxon>Bacteroidota</taxon>
        <taxon>Cytophagia</taxon>
        <taxon>Cytophagales</taxon>
        <taxon>Cesiribacteraceae</taxon>
        <taxon>Cesiribacter</taxon>
    </lineage>
</organism>
<dbReference type="AlphaFoldDB" id="M7N4K1"/>
<dbReference type="InterPro" id="IPR013656">
    <property type="entry name" value="PAS_4"/>
</dbReference>
<name>M7N4K1_9BACT</name>
<dbReference type="Pfam" id="PF08448">
    <property type="entry name" value="PAS_4"/>
    <property type="match status" value="1"/>
</dbReference>
<feature type="domain" description="PAC" evidence="3">
    <location>
        <begin position="163"/>
        <end position="215"/>
    </location>
</feature>
<dbReference type="InterPro" id="IPR036097">
    <property type="entry name" value="HisK_dim/P_sf"/>
</dbReference>
<dbReference type="Pfam" id="PF13426">
    <property type="entry name" value="PAS_9"/>
    <property type="match status" value="1"/>
</dbReference>
<dbReference type="Gene3D" id="3.30.450.20">
    <property type="entry name" value="PAS domain"/>
    <property type="match status" value="2"/>
</dbReference>
<evidence type="ECO:0000259" key="3">
    <source>
        <dbReference type="PROSITE" id="PS50113"/>
    </source>
</evidence>
<dbReference type="CDD" id="cd00082">
    <property type="entry name" value="HisKA"/>
    <property type="match status" value="1"/>
</dbReference>
<evidence type="ECO:0000313" key="5">
    <source>
        <dbReference type="Proteomes" id="UP000011910"/>
    </source>
</evidence>
<comment type="catalytic activity">
    <reaction evidence="1">
        <text>ATP + protein L-histidine = ADP + protein N-phospho-L-histidine.</text>
        <dbReference type="EC" id="2.7.13.3"/>
    </reaction>
</comment>
<evidence type="ECO:0000256" key="2">
    <source>
        <dbReference type="ARBA" id="ARBA00012438"/>
    </source>
</evidence>
<reference evidence="4 5" key="1">
    <citation type="journal article" date="2013" name="Genome Announc.">
        <title>Draft Genome Sequence of Cesiribacter andamanensis Strain AMV16T, Isolated from a Soil Sample from a Mud Volcano in the Andaman Islands, India.</title>
        <authorList>
            <person name="Shivaji S."/>
            <person name="Ara S."/>
            <person name="Begum Z."/>
            <person name="Srinivas T.N."/>
            <person name="Singh A."/>
            <person name="Kumar Pinnaka A."/>
        </authorList>
    </citation>
    <scope>NUCLEOTIDE SEQUENCE [LARGE SCALE GENOMIC DNA]</scope>
    <source>
        <strain evidence="4 5">AMV16</strain>
    </source>
</reference>
<dbReference type="OrthoDB" id="9124519at2"/>
<dbReference type="SUPFAM" id="SSF47384">
    <property type="entry name" value="Homodimeric domain of signal transducing histidine kinase"/>
    <property type="match status" value="1"/>
</dbReference>
<protein>
    <recommendedName>
        <fullName evidence="2">histidine kinase</fullName>
        <ecNumber evidence="2">2.7.13.3</ecNumber>
    </recommendedName>
</protein>
<dbReference type="Proteomes" id="UP000011910">
    <property type="component" value="Unassembled WGS sequence"/>
</dbReference>
<dbReference type="NCBIfam" id="TIGR00229">
    <property type="entry name" value="sensory_box"/>
    <property type="match status" value="1"/>
</dbReference>
<dbReference type="InterPro" id="IPR000700">
    <property type="entry name" value="PAS-assoc_C"/>
</dbReference>
<dbReference type="eggNOG" id="COG3829">
    <property type="taxonomic scope" value="Bacteria"/>
</dbReference>
<dbReference type="PROSITE" id="PS50113">
    <property type="entry name" value="PAC"/>
    <property type="match status" value="1"/>
</dbReference>
<dbReference type="Pfam" id="PF00512">
    <property type="entry name" value="HisKA"/>
    <property type="match status" value="1"/>
</dbReference>
<sequence length="276" mass="32127">MAEKKIGFCREELVGKCFWDLYPDTEDYNYPAAYKKAMREGISVMFQDYRPQSGQWYEITAYPSEEGLTILFKDVTDKKLAEDQVRDTNTKLTAILNSTSDINILIDADYRVISFNKMAQESMRKFYDNRELAVGQNILEYVLPGTEEDFVRHFQSALSGIPVETKIKLAFKPGLALWFLVKYFPVYDPDQKVIGVAFNSTNIDKQQRQYEHLSEIASLYSHEIRRPVATILGITQLVNEDQLSLENKEWFGYLTKTTRELDRVIHRIVRQTSKIE</sequence>
<accession>M7N4K1</accession>
<dbReference type="Gene3D" id="1.10.287.130">
    <property type="match status" value="1"/>
</dbReference>
<dbReference type="STRING" id="1279009.ADICEAN_02718"/>
<evidence type="ECO:0000256" key="1">
    <source>
        <dbReference type="ARBA" id="ARBA00000085"/>
    </source>
</evidence>